<evidence type="ECO:0000256" key="11">
    <source>
        <dbReference type="ARBA" id="ARBA00023303"/>
    </source>
</evidence>
<feature type="repeat" description="ANK" evidence="12">
    <location>
        <begin position="361"/>
        <end position="393"/>
    </location>
</feature>
<feature type="compositionally biased region" description="Acidic residues" evidence="13">
    <location>
        <begin position="115"/>
        <end position="129"/>
    </location>
</feature>
<dbReference type="Pfam" id="PF00520">
    <property type="entry name" value="Ion_trans"/>
    <property type="match status" value="1"/>
</dbReference>
<keyword evidence="9 14" id="KW-0472">Membrane</keyword>
<dbReference type="SMART" id="SM00248">
    <property type="entry name" value="ANK"/>
    <property type="match status" value="3"/>
</dbReference>
<evidence type="ECO:0000256" key="6">
    <source>
        <dbReference type="ARBA" id="ARBA00022989"/>
    </source>
</evidence>
<dbReference type="PROSITE" id="PS50297">
    <property type="entry name" value="ANK_REP_REGION"/>
    <property type="match status" value="2"/>
</dbReference>
<evidence type="ECO:0000256" key="4">
    <source>
        <dbReference type="ARBA" id="ARBA00022692"/>
    </source>
</evidence>
<keyword evidence="2" id="KW-0813">Transport</keyword>
<keyword evidence="3" id="KW-0716">Sensory transduction</keyword>
<dbReference type="InterPro" id="IPR002110">
    <property type="entry name" value="Ankyrin_rpt"/>
</dbReference>
<feature type="transmembrane region" description="Helical" evidence="14">
    <location>
        <begin position="507"/>
        <end position="527"/>
    </location>
</feature>
<keyword evidence="5" id="KW-0677">Repeat</keyword>
<dbReference type="Gene3D" id="1.10.287.70">
    <property type="match status" value="1"/>
</dbReference>
<feature type="region of interest" description="Disordered" evidence="13">
    <location>
        <begin position="54"/>
        <end position="146"/>
    </location>
</feature>
<evidence type="ECO:0000256" key="1">
    <source>
        <dbReference type="ARBA" id="ARBA00004141"/>
    </source>
</evidence>
<feature type="transmembrane region" description="Helical" evidence="14">
    <location>
        <begin position="703"/>
        <end position="724"/>
    </location>
</feature>
<evidence type="ECO:0000256" key="2">
    <source>
        <dbReference type="ARBA" id="ARBA00022448"/>
    </source>
</evidence>
<evidence type="ECO:0000313" key="16">
    <source>
        <dbReference type="EMBL" id="CAL8080104.1"/>
    </source>
</evidence>
<feature type="transmembrane region" description="Helical" evidence="14">
    <location>
        <begin position="665"/>
        <end position="691"/>
    </location>
</feature>
<dbReference type="PANTHER" id="PTHR47143">
    <property type="entry name" value="TRANSIENT RECEPTOR POTENTIAL CATION CHANNEL PROTEIN PAINLESS"/>
    <property type="match status" value="1"/>
</dbReference>
<keyword evidence="17" id="KW-1185">Reference proteome</keyword>
<keyword evidence="4 14" id="KW-0812">Transmembrane</keyword>
<evidence type="ECO:0000313" key="17">
    <source>
        <dbReference type="Proteomes" id="UP001642540"/>
    </source>
</evidence>
<evidence type="ECO:0000256" key="9">
    <source>
        <dbReference type="ARBA" id="ARBA00023136"/>
    </source>
</evidence>
<feature type="region of interest" description="Disordered" evidence="13">
    <location>
        <begin position="980"/>
        <end position="1005"/>
    </location>
</feature>
<feature type="domain" description="Ion transport" evidence="15">
    <location>
        <begin position="605"/>
        <end position="801"/>
    </location>
</feature>
<feature type="transmembrane region" description="Helical" evidence="14">
    <location>
        <begin position="636"/>
        <end position="653"/>
    </location>
</feature>
<dbReference type="InterPro" id="IPR005821">
    <property type="entry name" value="Ion_trans_dom"/>
</dbReference>
<name>A0ABP1PWC9_9HEXA</name>
<evidence type="ECO:0000256" key="7">
    <source>
        <dbReference type="ARBA" id="ARBA00023043"/>
    </source>
</evidence>
<evidence type="ECO:0000256" key="12">
    <source>
        <dbReference type="PROSITE-ProRule" id="PRU00023"/>
    </source>
</evidence>
<comment type="subcellular location">
    <subcellularLocation>
        <location evidence="1">Membrane</location>
        <topology evidence="1">Multi-pass membrane protein</topology>
    </subcellularLocation>
</comment>
<evidence type="ECO:0000259" key="15">
    <source>
        <dbReference type="Pfam" id="PF00520"/>
    </source>
</evidence>
<dbReference type="Proteomes" id="UP001642540">
    <property type="component" value="Unassembled WGS sequence"/>
</dbReference>
<reference evidence="16 17" key="1">
    <citation type="submission" date="2024-08" db="EMBL/GenBank/DDBJ databases">
        <authorList>
            <person name="Cucini C."/>
            <person name="Frati F."/>
        </authorList>
    </citation>
    <scope>NUCLEOTIDE SEQUENCE [LARGE SCALE GENOMIC DNA]</scope>
</reference>
<evidence type="ECO:0000256" key="8">
    <source>
        <dbReference type="ARBA" id="ARBA00023065"/>
    </source>
</evidence>
<sequence>MSENSSPQGKGNSLSVTINTDAIKTNNNSRGKSPPRKFLNNLNIPILKLTKSSNDNISVSSSSNNNIAASSDSKNGGVGAPPPQQQQQQVQQPSSKSRSFFQRLQRVPSCRDVEIDIDGDDDSVIDVDSDGNGHGHHGRDEDRDRRDSIEANNLLFTIRNGGAGGGLTSDNLNSDNLRMPGIFSNARRVHSTDNLLDGEMSEEKLLKALEDDEARDFVPSPSSRWRKTSESNGLNRSPRPPLRYSKSSSALFNGGNRPPIGMTANNPLWISHECDDYLKHECDEKCSSPLHMAVKTGNLDEVEIQLETGGDPNARDCFGRTPLHYAVTMGCNCDSCVATAARCTQLLVDSAKTDIDSQDNQGETPLHLAAENQATKCASILLYSAADVSLKSKAGVKALTLMVEKIPDAMDSLLNRAVSIEKYDPTNVKCELKLDFGAIVGYSETRGYSQRKGKTGGNGENGNVKARKEMQLLTLILDCSSSARKKILTHPLIAIFLYLKWRCVRTVFWLTILLHVVLLMLYTLYILDVYLISCPYRPKITEPAAVKAAKAEGNYLQSENSTYRAEFIKFSWFEFSPQLQELGTIKSNLYDGCPLEIGPTVKSVLLLALTILMVTNEVFKMLPAPRSYWKRTNNRLQWTLFLFIFLTSWPVFMSHPNINFWQYQAAAFGLFLAWGLMLSQIGKFPILGLYVEILTKVLKNFGFFMVTYASLLMAFALAFCVLFPGNAPYSSIPLAILKVLMMMVGEVNYEDLFYGNEENPVDDLLYPITGHFLYGAFVIMITIVLMNLLVGLTVSDIQRRQFQTIQGLQKDAELTRLSRQIGEISQLESFVFSKRVQSFLPSSFAAFLRESVLVVRPKYGNHHEQNPISPTSTDYKDSSWYCHLRPNDPNDKSIPEDLKVAVLRIAAARHRTKRTNRCTKNFHREATATAAATPLLEEYQRYASTHAGASGWLPPPYQRVYSRGIDPTVYGTGVAGTPLPATSGAPVPPWAPNTSNIRPRIGSGASTIRDPPEYTYFMKRLEEKIMDRMKIQMDTLYQKIEDKMMNIH</sequence>
<evidence type="ECO:0000256" key="3">
    <source>
        <dbReference type="ARBA" id="ARBA00022606"/>
    </source>
</evidence>
<protein>
    <recommendedName>
        <fullName evidence="15">Ion transport domain-containing protein</fullName>
    </recommendedName>
</protein>
<dbReference type="EMBL" id="CAXLJM020000014">
    <property type="protein sequence ID" value="CAL8080104.1"/>
    <property type="molecule type" value="Genomic_DNA"/>
</dbReference>
<dbReference type="Pfam" id="PF12796">
    <property type="entry name" value="Ank_2"/>
    <property type="match status" value="1"/>
</dbReference>
<dbReference type="Gene3D" id="1.25.40.20">
    <property type="entry name" value="Ankyrin repeat-containing domain"/>
    <property type="match status" value="1"/>
</dbReference>
<dbReference type="SUPFAM" id="SSF48403">
    <property type="entry name" value="Ankyrin repeat"/>
    <property type="match status" value="1"/>
</dbReference>
<feature type="region of interest" description="Disordered" evidence="13">
    <location>
        <begin position="215"/>
        <end position="257"/>
    </location>
</feature>
<dbReference type="InterPro" id="IPR052076">
    <property type="entry name" value="TRP_cation_channel"/>
</dbReference>
<comment type="caution">
    <text evidence="16">The sequence shown here is derived from an EMBL/GenBank/DDBJ whole genome shotgun (WGS) entry which is preliminary data.</text>
</comment>
<feature type="compositionally biased region" description="Polar residues" evidence="13">
    <location>
        <begin position="1"/>
        <end position="31"/>
    </location>
</feature>
<feature type="transmembrane region" description="Helical" evidence="14">
    <location>
        <begin position="772"/>
        <end position="794"/>
    </location>
</feature>
<feature type="repeat" description="ANK" evidence="12">
    <location>
        <begin position="285"/>
        <end position="317"/>
    </location>
</feature>
<dbReference type="InterPro" id="IPR036770">
    <property type="entry name" value="Ankyrin_rpt-contain_sf"/>
</dbReference>
<evidence type="ECO:0000256" key="14">
    <source>
        <dbReference type="SAM" id="Phobius"/>
    </source>
</evidence>
<feature type="compositionally biased region" description="Low complexity" evidence="13">
    <location>
        <begin position="54"/>
        <end position="75"/>
    </location>
</feature>
<feature type="region of interest" description="Disordered" evidence="13">
    <location>
        <begin position="1"/>
        <end position="39"/>
    </location>
</feature>
<keyword evidence="7 12" id="KW-0040">ANK repeat</keyword>
<evidence type="ECO:0000256" key="13">
    <source>
        <dbReference type="SAM" id="MobiDB-lite"/>
    </source>
</evidence>
<organism evidence="16 17">
    <name type="scientific">Orchesella dallaii</name>
    <dbReference type="NCBI Taxonomy" id="48710"/>
    <lineage>
        <taxon>Eukaryota</taxon>
        <taxon>Metazoa</taxon>
        <taxon>Ecdysozoa</taxon>
        <taxon>Arthropoda</taxon>
        <taxon>Hexapoda</taxon>
        <taxon>Collembola</taxon>
        <taxon>Entomobryomorpha</taxon>
        <taxon>Entomobryoidea</taxon>
        <taxon>Orchesellidae</taxon>
        <taxon>Orchesellinae</taxon>
        <taxon>Orchesella</taxon>
    </lineage>
</organism>
<gene>
    <name evidence="16" type="ORF">ODALV1_LOCUS4548</name>
</gene>
<accession>A0ABP1PWC9</accession>
<keyword evidence="10" id="KW-0325">Glycoprotein</keyword>
<proteinExistence type="predicted"/>
<evidence type="ECO:0000256" key="10">
    <source>
        <dbReference type="ARBA" id="ARBA00023180"/>
    </source>
</evidence>
<keyword evidence="11" id="KW-0407">Ion channel</keyword>
<evidence type="ECO:0000256" key="5">
    <source>
        <dbReference type="ARBA" id="ARBA00022737"/>
    </source>
</evidence>
<dbReference type="PANTHER" id="PTHR47143:SF1">
    <property type="entry name" value="ION_TRANS DOMAIN-CONTAINING PROTEIN"/>
    <property type="match status" value="1"/>
</dbReference>
<dbReference type="PROSITE" id="PS50088">
    <property type="entry name" value="ANK_REPEAT"/>
    <property type="match status" value="2"/>
</dbReference>
<keyword evidence="6 14" id="KW-1133">Transmembrane helix</keyword>
<keyword evidence="8" id="KW-0406">Ion transport</keyword>